<comment type="caution">
    <text evidence="2">The sequence shown here is derived from an EMBL/GenBank/DDBJ whole genome shotgun (WGS) entry which is preliminary data.</text>
</comment>
<keyword evidence="1" id="KW-1133">Transmembrane helix</keyword>
<gene>
    <name evidence="2" type="ORF">AMORRO_LOCUS13624</name>
</gene>
<keyword evidence="1" id="KW-0472">Membrane</keyword>
<feature type="transmembrane region" description="Helical" evidence="1">
    <location>
        <begin position="39"/>
        <end position="61"/>
    </location>
</feature>
<proteinExistence type="predicted"/>
<sequence>MRDNQKNYKENLDGMVWFVLTRVLMCLREDRLIDSTVKLFHKLLFFFSIFVFVMMVVDGAMPKSLEYEIFELDTNHSDKSIYTYLSAYGSVWILNQVATRSVRRCTLHSFLWCLRKCIYSQIQNSFSPVNFSASTEHPSPWVILPDTFSISSPSVLPSGMRL</sequence>
<keyword evidence="1" id="KW-0812">Transmembrane</keyword>
<dbReference type="EMBL" id="CAJVPV010024040">
    <property type="protein sequence ID" value="CAG8725425.1"/>
    <property type="molecule type" value="Genomic_DNA"/>
</dbReference>
<accession>A0A9N9IA19</accession>
<name>A0A9N9IA19_9GLOM</name>
<organism evidence="2 3">
    <name type="scientific">Acaulospora morrowiae</name>
    <dbReference type="NCBI Taxonomy" id="94023"/>
    <lineage>
        <taxon>Eukaryota</taxon>
        <taxon>Fungi</taxon>
        <taxon>Fungi incertae sedis</taxon>
        <taxon>Mucoromycota</taxon>
        <taxon>Glomeromycotina</taxon>
        <taxon>Glomeromycetes</taxon>
        <taxon>Diversisporales</taxon>
        <taxon>Acaulosporaceae</taxon>
        <taxon>Acaulospora</taxon>
    </lineage>
</organism>
<evidence type="ECO:0000313" key="2">
    <source>
        <dbReference type="EMBL" id="CAG8725425.1"/>
    </source>
</evidence>
<dbReference type="AlphaFoldDB" id="A0A9N9IA19"/>
<protein>
    <submittedName>
        <fullName evidence="2">5591_t:CDS:1</fullName>
    </submittedName>
</protein>
<dbReference type="Proteomes" id="UP000789342">
    <property type="component" value="Unassembled WGS sequence"/>
</dbReference>
<keyword evidence="3" id="KW-1185">Reference proteome</keyword>
<feature type="transmembrane region" description="Helical" evidence="1">
    <location>
        <begin position="81"/>
        <end position="98"/>
    </location>
</feature>
<evidence type="ECO:0000313" key="3">
    <source>
        <dbReference type="Proteomes" id="UP000789342"/>
    </source>
</evidence>
<evidence type="ECO:0000256" key="1">
    <source>
        <dbReference type="SAM" id="Phobius"/>
    </source>
</evidence>
<reference evidence="2" key="1">
    <citation type="submission" date="2021-06" db="EMBL/GenBank/DDBJ databases">
        <authorList>
            <person name="Kallberg Y."/>
            <person name="Tangrot J."/>
            <person name="Rosling A."/>
        </authorList>
    </citation>
    <scope>NUCLEOTIDE SEQUENCE</scope>
    <source>
        <strain evidence="2">CL551</strain>
    </source>
</reference>